<dbReference type="CDD" id="cd01748">
    <property type="entry name" value="GATase1_IGP_Synthase"/>
    <property type="match status" value="1"/>
</dbReference>
<comment type="catalytic activity">
    <reaction evidence="11 13">
        <text>5-[(5-phospho-1-deoxy-D-ribulos-1-ylimino)methylamino]-1-(5-phospho-beta-D-ribosyl)imidazole-4-carboxamide + L-glutamine = D-erythro-1-(imidazol-4-yl)glycerol 3-phosphate + 5-amino-1-(5-phospho-beta-D-ribosyl)imidazole-4-carboxamide + L-glutamate + H(+)</text>
        <dbReference type="Rhea" id="RHEA:24793"/>
        <dbReference type="ChEBI" id="CHEBI:15378"/>
        <dbReference type="ChEBI" id="CHEBI:29985"/>
        <dbReference type="ChEBI" id="CHEBI:58278"/>
        <dbReference type="ChEBI" id="CHEBI:58359"/>
        <dbReference type="ChEBI" id="CHEBI:58475"/>
        <dbReference type="ChEBI" id="CHEBI:58525"/>
        <dbReference type="EC" id="4.3.2.10"/>
    </reaction>
</comment>
<feature type="active site" description="Nucleophile" evidence="13 14">
    <location>
        <position position="77"/>
    </location>
</feature>
<sequence length="196" mass="22089">MTIVIINTGCSNLNSIKYSIQRVGYQASITDSIHDIKIAHKIFLPGVGTAAAVINILKNKNLLSFIKNTTQPILGICLGMQLLGTYSDEGKKCILLNKIPYSIKKLPNNNCYIPHIGWNIVNITKNNFLFNNIDDNTRFYFLHSYYMKQNEYTIAISKHGISFCSAVAVENFFGVQFHPEKSGYSGEQLIKNFLEI</sequence>
<keyword evidence="6 13" id="KW-0378">Hydrolase</keyword>
<dbReference type="GO" id="GO:0000107">
    <property type="term" value="F:imidazoleglycerol-phosphate synthase activity"/>
    <property type="evidence" value="ECO:0007669"/>
    <property type="project" value="UniProtKB-UniRule"/>
</dbReference>
<dbReference type="InterPro" id="IPR017926">
    <property type="entry name" value="GATASE"/>
</dbReference>
<evidence type="ECO:0000256" key="13">
    <source>
        <dbReference type="HAMAP-Rule" id="MF_00278"/>
    </source>
</evidence>
<dbReference type="GO" id="GO:0005737">
    <property type="term" value="C:cytoplasm"/>
    <property type="evidence" value="ECO:0007669"/>
    <property type="project" value="UniProtKB-SubCell"/>
</dbReference>
<evidence type="ECO:0000256" key="8">
    <source>
        <dbReference type="ARBA" id="ARBA00023102"/>
    </source>
</evidence>
<dbReference type="GO" id="GO:0000105">
    <property type="term" value="P:L-histidine biosynthetic process"/>
    <property type="evidence" value="ECO:0007669"/>
    <property type="project" value="UniProtKB-UniRule"/>
</dbReference>
<dbReference type="GO" id="GO:0004359">
    <property type="term" value="F:glutaminase activity"/>
    <property type="evidence" value="ECO:0007669"/>
    <property type="project" value="UniProtKB-EC"/>
</dbReference>
<evidence type="ECO:0000256" key="6">
    <source>
        <dbReference type="ARBA" id="ARBA00022801"/>
    </source>
</evidence>
<evidence type="ECO:0000256" key="2">
    <source>
        <dbReference type="ARBA" id="ARBA00005091"/>
    </source>
</evidence>
<reference evidence="16 17" key="1">
    <citation type="submission" date="2019-02" db="EMBL/GenBank/DDBJ databases">
        <authorList>
            <person name="Manzano-Marin A."/>
            <person name="Manzano-Marin A."/>
        </authorList>
    </citation>
    <scope>NUCLEOTIDE SEQUENCE [LARGE SCALE GENOMIC DNA]</scope>
    <source>
        <strain evidence="16 17">BuCicuneomaculata</strain>
    </source>
</reference>
<dbReference type="EC" id="3.5.1.2" evidence="13"/>
<dbReference type="AlphaFoldDB" id="A0A451CXS5"/>
<dbReference type="Pfam" id="PF00117">
    <property type="entry name" value="GATase"/>
    <property type="match status" value="1"/>
</dbReference>
<keyword evidence="7 13" id="KW-0315">Glutamine amidotransferase</keyword>
<evidence type="ECO:0000256" key="5">
    <source>
        <dbReference type="ARBA" id="ARBA00022605"/>
    </source>
</evidence>
<organism evidence="16 17">
    <name type="scientific">Buchnera aphidicola</name>
    <name type="common">Cinara cuneomaculata</name>
    <dbReference type="NCBI Taxonomy" id="1660040"/>
    <lineage>
        <taxon>Bacteria</taxon>
        <taxon>Pseudomonadati</taxon>
        <taxon>Pseudomonadota</taxon>
        <taxon>Gammaproteobacteria</taxon>
        <taxon>Enterobacterales</taxon>
        <taxon>Erwiniaceae</taxon>
        <taxon>Buchnera</taxon>
    </lineage>
</organism>
<feature type="active site" evidence="13 14">
    <location>
        <position position="180"/>
    </location>
</feature>
<keyword evidence="9 13" id="KW-0456">Lyase</keyword>
<dbReference type="Gene3D" id="3.40.50.880">
    <property type="match status" value="1"/>
</dbReference>
<dbReference type="OrthoDB" id="9807137at2"/>
<comment type="subunit">
    <text evidence="3 13">Heterodimer of HisH and HisF.</text>
</comment>
<dbReference type="InterPro" id="IPR029062">
    <property type="entry name" value="Class_I_gatase-like"/>
</dbReference>
<keyword evidence="8 13" id="KW-0368">Histidine biosynthesis</keyword>
<evidence type="ECO:0000256" key="11">
    <source>
        <dbReference type="ARBA" id="ARBA00047838"/>
    </source>
</evidence>
<dbReference type="UniPathway" id="UPA00031">
    <property type="reaction ID" value="UER00010"/>
</dbReference>
<dbReference type="HAMAP" id="MF_00278">
    <property type="entry name" value="HisH"/>
    <property type="match status" value="1"/>
</dbReference>
<proteinExistence type="inferred from homology"/>
<comment type="catalytic activity">
    <reaction evidence="12 13">
        <text>L-glutamine + H2O = L-glutamate + NH4(+)</text>
        <dbReference type="Rhea" id="RHEA:15889"/>
        <dbReference type="ChEBI" id="CHEBI:15377"/>
        <dbReference type="ChEBI" id="CHEBI:28938"/>
        <dbReference type="ChEBI" id="CHEBI:29985"/>
        <dbReference type="ChEBI" id="CHEBI:58359"/>
        <dbReference type="EC" id="3.5.1.2"/>
    </reaction>
</comment>
<evidence type="ECO:0000256" key="9">
    <source>
        <dbReference type="ARBA" id="ARBA00023239"/>
    </source>
</evidence>
<gene>
    <name evidence="13 16" type="primary">hisH</name>
    <name evidence="16" type="ORF">BUCICUMA2628_073</name>
</gene>
<dbReference type="GO" id="GO:0016829">
    <property type="term" value="F:lyase activity"/>
    <property type="evidence" value="ECO:0007669"/>
    <property type="project" value="UniProtKB-KW"/>
</dbReference>
<dbReference type="PIRSF" id="PIRSF000495">
    <property type="entry name" value="Amidotransf_hisH"/>
    <property type="match status" value="1"/>
</dbReference>
<dbReference type="NCBIfam" id="TIGR01855">
    <property type="entry name" value="IMP_synth_hisH"/>
    <property type="match status" value="1"/>
</dbReference>
<dbReference type="Proteomes" id="UP000294404">
    <property type="component" value="Chromosome"/>
</dbReference>
<comment type="pathway">
    <text evidence="2 13">Amino-acid biosynthesis; L-histidine biosynthesis; L-histidine from 5-phospho-alpha-D-ribose 1-diphosphate: step 5/9.</text>
</comment>
<dbReference type="InterPro" id="IPR010139">
    <property type="entry name" value="Imidazole-glycPsynth_HisH"/>
</dbReference>
<evidence type="ECO:0000313" key="17">
    <source>
        <dbReference type="Proteomes" id="UP000294404"/>
    </source>
</evidence>
<accession>A0A451CXS5</accession>
<dbReference type="SUPFAM" id="SSF52317">
    <property type="entry name" value="Class I glutamine amidotransferase-like"/>
    <property type="match status" value="1"/>
</dbReference>
<feature type="active site" evidence="13 14">
    <location>
        <position position="178"/>
    </location>
</feature>
<dbReference type="EC" id="4.3.2.10" evidence="13"/>
<keyword evidence="16" id="KW-0808">Transferase</keyword>
<dbReference type="PANTHER" id="PTHR42701:SF1">
    <property type="entry name" value="IMIDAZOLE GLYCEROL PHOSPHATE SYNTHASE SUBUNIT HISH"/>
    <property type="match status" value="1"/>
</dbReference>
<comment type="subcellular location">
    <subcellularLocation>
        <location evidence="1 13">Cytoplasm</location>
    </subcellularLocation>
</comment>
<comment type="function">
    <text evidence="10 13">IGPS catalyzes the conversion of PRFAR and glutamine to IGP, AICAR and glutamate. The HisH subunit catalyzes the hydrolysis of glutamine to glutamate and ammonia as part of the synthesis of IGP and AICAR. The resulting ammonia molecule is channeled to the active site of HisF.</text>
</comment>
<keyword evidence="4 13" id="KW-0963">Cytoplasm</keyword>
<feature type="domain" description="Glutamine amidotransferase" evidence="15">
    <location>
        <begin position="12"/>
        <end position="194"/>
    </location>
</feature>
<dbReference type="RefSeq" id="WP_154027123.1">
    <property type="nucleotide sequence ID" value="NZ_LR217695.1"/>
</dbReference>
<evidence type="ECO:0000256" key="14">
    <source>
        <dbReference type="PIRSR" id="PIRSR000495-1"/>
    </source>
</evidence>
<evidence type="ECO:0000256" key="7">
    <source>
        <dbReference type="ARBA" id="ARBA00022962"/>
    </source>
</evidence>
<evidence type="ECO:0000256" key="10">
    <source>
        <dbReference type="ARBA" id="ARBA00025299"/>
    </source>
</evidence>
<evidence type="ECO:0000259" key="15">
    <source>
        <dbReference type="Pfam" id="PF00117"/>
    </source>
</evidence>
<evidence type="ECO:0000256" key="1">
    <source>
        <dbReference type="ARBA" id="ARBA00004496"/>
    </source>
</evidence>
<dbReference type="PANTHER" id="PTHR42701">
    <property type="entry name" value="IMIDAZOLE GLYCEROL PHOSPHATE SYNTHASE SUBUNIT HISH"/>
    <property type="match status" value="1"/>
</dbReference>
<keyword evidence="5 13" id="KW-0028">Amino-acid biosynthesis</keyword>
<name>A0A451CXS5_9GAMM</name>
<evidence type="ECO:0000256" key="3">
    <source>
        <dbReference type="ARBA" id="ARBA00011152"/>
    </source>
</evidence>
<dbReference type="PROSITE" id="PS51273">
    <property type="entry name" value="GATASE_TYPE_1"/>
    <property type="match status" value="1"/>
</dbReference>
<evidence type="ECO:0000313" key="16">
    <source>
        <dbReference type="EMBL" id="VFP78053.1"/>
    </source>
</evidence>
<protein>
    <recommendedName>
        <fullName evidence="13">Imidazole glycerol phosphate synthase subunit HisH</fullName>
        <ecNumber evidence="13">4.3.2.10</ecNumber>
    </recommendedName>
    <alternativeName>
        <fullName evidence="13">IGP synthase glutaminase subunit</fullName>
        <ecNumber evidence="13">3.5.1.2</ecNumber>
    </alternativeName>
    <alternativeName>
        <fullName evidence="13">IGP synthase subunit HisH</fullName>
    </alternativeName>
    <alternativeName>
        <fullName evidence="13">ImGP synthase subunit HisH</fullName>
        <shortName evidence="13">IGPS subunit HisH</shortName>
    </alternativeName>
</protein>
<evidence type="ECO:0000256" key="12">
    <source>
        <dbReference type="ARBA" id="ARBA00049534"/>
    </source>
</evidence>
<evidence type="ECO:0000256" key="4">
    <source>
        <dbReference type="ARBA" id="ARBA00022490"/>
    </source>
</evidence>
<dbReference type="FunFam" id="3.40.50.880:FF:000009">
    <property type="entry name" value="Imidazole glycerol phosphate synthase subunit HisH"/>
    <property type="match status" value="1"/>
</dbReference>
<dbReference type="EMBL" id="LR217695">
    <property type="protein sequence ID" value="VFP78053.1"/>
    <property type="molecule type" value="Genomic_DNA"/>
</dbReference>
<keyword evidence="16" id="KW-0328">Glycosyltransferase</keyword>